<accession>A0A8V5FZN7</accession>
<dbReference type="Proteomes" id="UP000694405">
    <property type="component" value="Chromosome 2"/>
</dbReference>
<keyword evidence="2" id="KW-1185">Reference proteome</keyword>
<dbReference type="Ensembl" id="ENSMUNT00000028559.1">
    <property type="protein sequence ID" value="ENSMUNP00000029208.1"/>
    <property type="gene ID" value="ENSMUNG00000017003.1"/>
</dbReference>
<reference evidence="1" key="2">
    <citation type="submission" date="2025-08" db="UniProtKB">
        <authorList>
            <consortium name="Ensembl"/>
        </authorList>
    </citation>
    <scope>IDENTIFICATION</scope>
</reference>
<name>A0A8V5FZN7_MELUD</name>
<evidence type="ECO:0000313" key="2">
    <source>
        <dbReference type="Proteomes" id="UP000694405"/>
    </source>
</evidence>
<reference evidence="1" key="3">
    <citation type="submission" date="2025-09" db="UniProtKB">
        <authorList>
            <consortium name="Ensembl"/>
        </authorList>
    </citation>
    <scope>IDENTIFICATION</scope>
</reference>
<proteinExistence type="predicted"/>
<dbReference type="Gene3D" id="2.30.29.30">
    <property type="entry name" value="Pleckstrin-homology domain (PH domain)/Phosphotyrosine-binding domain (PTB)"/>
    <property type="match status" value="1"/>
</dbReference>
<organism evidence="1 2">
    <name type="scientific">Melopsittacus undulatus</name>
    <name type="common">Budgerigar</name>
    <name type="synonym">Psittacus undulatus</name>
    <dbReference type="NCBI Taxonomy" id="13146"/>
    <lineage>
        <taxon>Eukaryota</taxon>
        <taxon>Metazoa</taxon>
        <taxon>Chordata</taxon>
        <taxon>Craniata</taxon>
        <taxon>Vertebrata</taxon>
        <taxon>Euteleostomi</taxon>
        <taxon>Archelosauria</taxon>
        <taxon>Archosauria</taxon>
        <taxon>Dinosauria</taxon>
        <taxon>Saurischia</taxon>
        <taxon>Theropoda</taxon>
        <taxon>Coelurosauria</taxon>
        <taxon>Aves</taxon>
        <taxon>Neognathae</taxon>
        <taxon>Neoaves</taxon>
        <taxon>Telluraves</taxon>
        <taxon>Australaves</taxon>
        <taxon>Psittaciformes</taxon>
        <taxon>Psittaculidae</taxon>
        <taxon>Melopsittacus</taxon>
    </lineage>
</organism>
<sequence>MVVPFFLRSDCILQKSGFLLRRSPMRKANIYPRQKKGSIEIEKIQCVETVNLEEAPPPARQYPFQTVYVENAPDRLSIVTTEKLKAVFIVAS</sequence>
<protein>
    <submittedName>
        <fullName evidence="1">Uncharacterized protein</fullName>
    </submittedName>
</protein>
<dbReference type="InterPro" id="IPR011993">
    <property type="entry name" value="PH-like_dom_sf"/>
</dbReference>
<evidence type="ECO:0000313" key="1">
    <source>
        <dbReference type="Ensembl" id="ENSMUNP00000029208.1"/>
    </source>
</evidence>
<reference evidence="1" key="1">
    <citation type="submission" date="2020-03" db="EMBL/GenBank/DDBJ databases">
        <title>Melopsittacus undulatus (budgerigar) genome, bMelUnd1, maternal haplotype with Z.</title>
        <authorList>
            <person name="Gedman G."/>
            <person name="Mountcastle J."/>
            <person name="Haase B."/>
            <person name="Formenti G."/>
            <person name="Wright T."/>
            <person name="Apodaca J."/>
            <person name="Pelan S."/>
            <person name="Chow W."/>
            <person name="Rhie A."/>
            <person name="Howe K."/>
            <person name="Fedrigo O."/>
            <person name="Jarvis E.D."/>
        </authorList>
    </citation>
    <scope>NUCLEOTIDE SEQUENCE [LARGE SCALE GENOMIC DNA]</scope>
</reference>
<dbReference type="AlphaFoldDB" id="A0A8V5FZN7"/>